<feature type="signal peptide" evidence="1">
    <location>
        <begin position="1"/>
        <end position="20"/>
    </location>
</feature>
<organism evidence="2 3">
    <name type="scientific">Dreissena polymorpha</name>
    <name type="common">Zebra mussel</name>
    <name type="synonym">Mytilus polymorpha</name>
    <dbReference type="NCBI Taxonomy" id="45954"/>
    <lineage>
        <taxon>Eukaryota</taxon>
        <taxon>Metazoa</taxon>
        <taxon>Spiralia</taxon>
        <taxon>Lophotrochozoa</taxon>
        <taxon>Mollusca</taxon>
        <taxon>Bivalvia</taxon>
        <taxon>Autobranchia</taxon>
        <taxon>Heteroconchia</taxon>
        <taxon>Euheterodonta</taxon>
        <taxon>Imparidentia</taxon>
        <taxon>Neoheterodontei</taxon>
        <taxon>Myida</taxon>
        <taxon>Dreissenoidea</taxon>
        <taxon>Dreissenidae</taxon>
        <taxon>Dreissena</taxon>
    </lineage>
</organism>
<dbReference type="AlphaFoldDB" id="A0A9D3YDF0"/>
<reference evidence="2" key="1">
    <citation type="journal article" date="2019" name="bioRxiv">
        <title>The Genome of the Zebra Mussel, Dreissena polymorpha: A Resource for Invasive Species Research.</title>
        <authorList>
            <person name="McCartney M.A."/>
            <person name="Auch B."/>
            <person name="Kono T."/>
            <person name="Mallez S."/>
            <person name="Zhang Y."/>
            <person name="Obille A."/>
            <person name="Becker A."/>
            <person name="Abrahante J.E."/>
            <person name="Garbe J."/>
            <person name="Badalamenti J.P."/>
            <person name="Herman A."/>
            <person name="Mangelson H."/>
            <person name="Liachko I."/>
            <person name="Sullivan S."/>
            <person name="Sone E.D."/>
            <person name="Koren S."/>
            <person name="Silverstein K.A.T."/>
            <person name="Beckman K.B."/>
            <person name="Gohl D.M."/>
        </authorList>
    </citation>
    <scope>NUCLEOTIDE SEQUENCE</scope>
    <source>
        <strain evidence="2">Duluth1</strain>
        <tissue evidence="2">Whole animal</tissue>
    </source>
</reference>
<keyword evidence="3" id="KW-1185">Reference proteome</keyword>
<comment type="caution">
    <text evidence="2">The sequence shown here is derived from an EMBL/GenBank/DDBJ whole genome shotgun (WGS) entry which is preliminary data.</text>
</comment>
<reference evidence="2" key="2">
    <citation type="submission" date="2020-11" db="EMBL/GenBank/DDBJ databases">
        <authorList>
            <person name="McCartney M.A."/>
            <person name="Auch B."/>
            <person name="Kono T."/>
            <person name="Mallez S."/>
            <person name="Becker A."/>
            <person name="Gohl D.M."/>
            <person name="Silverstein K.A.T."/>
            <person name="Koren S."/>
            <person name="Bechman K.B."/>
            <person name="Herman A."/>
            <person name="Abrahante J.E."/>
            <person name="Garbe J."/>
        </authorList>
    </citation>
    <scope>NUCLEOTIDE SEQUENCE</scope>
    <source>
        <strain evidence="2">Duluth1</strain>
        <tissue evidence="2">Whole animal</tissue>
    </source>
</reference>
<dbReference type="Proteomes" id="UP000828390">
    <property type="component" value="Unassembled WGS sequence"/>
</dbReference>
<evidence type="ECO:0000256" key="1">
    <source>
        <dbReference type="SAM" id="SignalP"/>
    </source>
</evidence>
<sequence>MVVIGGIGLSLLAGIQITEMMLTGKICNWGKVATSKIFVTGRIPKLVIFQKVNQLLPHILTMQLQ</sequence>
<evidence type="ECO:0000313" key="3">
    <source>
        <dbReference type="Proteomes" id="UP000828390"/>
    </source>
</evidence>
<feature type="chain" id="PRO_5039127262" evidence="1">
    <location>
        <begin position="21"/>
        <end position="65"/>
    </location>
</feature>
<keyword evidence="1" id="KW-0732">Signal</keyword>
<gene>
    <name evidence="2" type="ORF">DPMN_084598</name>
</gene>
<accession>A0A9D3YDF0</accession>
<name>A0A9D3YDF0_DREPO</name>
<proteinExistence type="predicted"/>
<protein>
    <submittedName>
        <fullName evidence="2">Uncharacterized protein</fullName>
    </submittedName>
</protein>
<dbReference type="EMBL" id="JAIWYP010000016">
    <property type="protein sequence ID" value="KAH3697111.1"/>
    <property type="molecule type" value="Genomic_DNA"/>
</dbReference>
<evidence type="ECO:0000313" key="2">
    <source>
        <dbReference type="EMBL" id="KAH3697111.1"/>
    </source>
</evidence>